<gene>
    <name evidence="2" type="ORF">OAUR00152_LOCUS25037</name>
</gene>
<sequence length="115" mass="12254">MTTVLLAALSLIVAFDLPSVADAEVGYCAHRESGCNGVPQLGSWCHSDKSTCVSGDCGVGTWCTSEFSYCSVASCGEWPSSLMYNEPTCHETKDQCEDPYGECGGNWCTMGSMQI</sequence>
<feature type="signal peptide" evidence="1">
    <location>
        <begin position="1"/>
        <end position="23"/>
    </location>
</feature>
<reference evidence="2" key="1">
    <citation type="submission" date="2021-01" db="EMBL/GenBank/DDBJ databases">
        <authorList>
            <person name="Corre E."/>
            <person name="Pelletier E."/>
            <person name="Niang G."/>
            <person name="Scheremetjew M."/>
            <person name="Finn R."/>
            <person name="Kale V."/>
            <person name="Holt S."/>
            <person name="Cochrane G."/>
            <person name="Meng A."/>
            <person name="Brown T."/>
            <person name="Cohen L."/>
        </authorList>
    </citation>
    <scope>NUCLEOTIDE SEQUENCE</scope>
    <source>
        <strain evidence="2">Isolate 1302-5</strain>
    </source>
</reference>
<evidence type="ECO:0000313" key="2">
    <source>
        <dbReference type="EMBL" id="CAE2257789.1"/>
    </source>
</evidence>
<proteinExistence type="predicted"/>
<protein>
    <recommendedName>
        <fullName evidence="3">Chitin-binding type-1 domain-containing protein</fullName>
    </recommendedName>
</protein>
<name>A0A7S4N0R7_9STRA</name>
<keyword evidence="1" id="KW-0732">Signal</keyword>
<evidence type="ECO:0000256" key="1">
    <source>
        <dbReference type="SAM" id="SignalP"/>
    </source>
</evidence>
<organism evidence="2">
    <name type="scientific">Odontella aurita</name>
    <dbReference type="NCBI Taxonomy" id="265563"/>
    <lineage>
        <taxon>Eukaryota</taxon>
        <taxon>Sar</taxon>
        <taxon>Stramenopiles</taxon>
        <taxon>Ochrophyta</taxon>
        <taxon>Bacillariophyta</taxon>
        <taxon>Mediophyceae</taxon>
        <taxon>Biddulphiophycidae</taxon>
        <taxon>Eupodiscales</taxon>
        <taxon>Odontellaceae</taxon>
        <taxon>Odontella</taxon>
    </lineage>
</organism>
<dbReference type="AlphaFoldDB" id="A0A7S4N0R7"/>
<dbReference type="EMBL" id="HBKQ01036370">
    <property type="protein sequence ID" value="CAE2257789.1"/>
    <property type="molecule type" value="Transcribed_RNA"/>
</dbReference>
<accession>A0A7S4N0R7</accession>
<evidence type="ECO:0008006" key="3">
    <source>
        <dbReference type="Google" id="ProtNLM"/>
    </source>
</evidence>
<feature type="chain" id="PRO_5031220880" description="Chitin-binding type-1 domain-containing protein" evidence="1">
    <location>
        <begin position="24"/>
        <end position="115"/>
    </location>
</feature>